<dbReference type="Gene3D" id="2.130.10.10">
    <property type="entry name" value="YVTN repeat-like/Quinoprotein amine dehydrogenase"/>
    <property type="match status" value="3"/>
</dbReference>
<name>A0A1E4TWT5_PACTA</name>
<evidence type="ECO:0000259" key="9">
    <source>
        <dbReference type="Pfam" id="PF23726"/>
    </source>
</evidence>
<dbReference type="OrthoDB" id="436637at2759"/>
<comment type="similarity">
    <text evidence="6">Belongs to the RSE1 family.</text>
</comment>
<evidence type="ECO:0000256" key="3">
    <source>
        <dbReference type="ARBA" id="ARBA00022728"/>
    </source>
</evidence>
<keyword evidence="2" id="KW-0507">mRNA processing</keyword>
<dbReference type="InterPro" id="IPR058543">
    <property type="entry name" value="Beta-prop_RSE1/DDB1/CPSF1_2nd"/>
</dbReference>
<sequence length="1254" mass="141049">MSSMDPELYLYNLTLNKPFASIGSIVGYFTNVDKNSQKKRKYQELIIATNSSLHLYRLNPNEGKLIKILEHDCFSVIRAIDVFRVPGGSKDCVVLTSDSGNLTLLTLNQSNTKFEIIHNEPYAKTGLRRITPGEYISVDGKNRAMMISAIEKNKLIYILNRDSDDSILISSPLEANKSKNLTFFTCGLDVGYDNPLFVSIECNYEDDTNQGKKFLNYYQLDLGLNHVLKKYSEQIPDTSNYLLSIPGGADGPSGVLLCSKNLIQYKFLNKKNHSIPLPRRRNANLESFIISGIVHKMKGSFFILLQNNLGDLFKITIDYNSETIDNPGDVNSIEIQYFDTLPITKKLLIFKSGFLFADSENSDKYLYQFEKLGDDDENAKSWNSTNYPDEESVFEDEDVTFDIKSLDNLGLVDILESINPVVDTKLLKLPKTRDDSDLEDIPTLYSLCGTGARSSLKILNHEILTNELVSSELPADAQKVFTTKLSSSDEFDKYLVLSFVDGTLVLSIGETVEEVTNSGFSLASPTVGVQQLGTNSVAQIHSNGIRYLTYDKNNQAAEPNLTEWFPPAGIKIQSCSSTSTQIILGLSNRELVYFELDEKDELIEFNQRVEMSAQILSLSLGDLNAKNKLRSKFLAVGTADEMISILSCDPDDCLEVLSTQLLSSQPSDLMIMEMANQYSSGINSEAIPSSSSLYLHIGMKDGIYARVLLDERSGEVSDSRRCVIGTKPVKLAHVNISNQNMIMIFSSRTFIGFNSKMSSLANDFKVLPLKDKIFTYSFNFKSEDCQENGCVGVYRNNLTIFTINEVANDLLIESIGLRYTPKKMCESNKDNGIMYVIESDYNITSPFVKEDVAEEDLKNGQQIEHDENEDVEIYQQFGYPQEQNKWGSCIQVVSTIDKSILQTVELINGNQAAFSLTQCTFKKEDNGDESEGEDYLIVGVSSNQTFLPNGSTENCLLCFKILSNGLLKFIHKTKTDSLPLAMTSFQNKLLIGLQNNLILYDLGLKQLLRKSFASLNCKQIVKIEVMKDRVVIGDIRNSIIFLTYTALDNKFIPFIEDVMSRHITTFKMIDYDTVIGGDKFGNIFLLRCSSEASDMTVEDNHGTYLATKEKFLNGAPYRLNNLCNFYLQDIPTSFNKGQLSLNSYSGSDSLIYTGLQGTIGILLPMVFKSEITFFVKLQNLLREELAEYGYLITGRDNLKYRSYYSPTKGVIDGDLIEKFSMLNYSGKSKISKILDRTPKEVEKKIIEMRLRVYF</sequence>
<dbReference type="Pfam" id="PF03178">
    <property type="entry name" value="CPSF_A"/>
    <property type="match status" value="1"/>
</dbReference>
<evidence type="ECO:0000313" key="11">
    <source>
        <dbReference type="Proteomes" id="UP000094236"/>
    </source>
</evidence>
<dbReference type="FunFam" id="2.130.10.10:FF:001143">
    <property type="entry name" value="Pre-mRNA-splicing factor rse-1, putative"/>
    <property type="match status" value="1"/>
</dbReference>
<dbReference type="PANTHER" id="PTHR10644">
    <property type="entry name" value="DNA REPAIR/RNA PROCESSING CPSF FAMILY"/>
    <property type="match status" value="1"/>
</dbReference>
<comment type="subcellular location">
    <subcellularLocation>
        <location evidence="1">Nucleus</location>
    </subcellularLocation>
</comment>
<evidence type="ECO:0000256" key="2">
    <source>
        <dbReference type="ARBA" id="ARBA00022664"/>
    </source>
</evidence>
<dbReference type="InterPro" id="IPR050358">
    <property type="entry name" value="RSE1/DDB1/CFT1"/>
</dbReference>
<dbReference type="Pfam" id="PF10433">
    <property type="entry name" value="Beta-prop_RSE1_1st"/>
    <property type="match status" value="1"/>
</dbReference>
<dbReference type="InterPro" id="IPR018846">
    <property type="entry name" value="Beta-prop_RSE1/DDB1/CPSF1_1st"/>
</dbReference>
<organism evidence="10 11">
    <name type="scientific">Pachysolen tannophilus NRRL Y-2460</name>
    <dbReference type="NCBI Taxonomy" id="669874"/>
    <lineage>
        <taxon>Eukaryota</taxon>
        <taxon>Fungi</taxon>
        <taxon>Dikarya</taxon>
        <taxon>Ascomycota</taxon>
        <taxon>Saccharomycotina</taxon>
        <taxon>Pichiomycetes</taxon>
        <taxon>Pachysolenaceae</taxon>
        <taxon>Pachysolen</taxon>
    </lineage>
</organism>
<dbReference type="GO" id="GO:0003676">
    <property type="term" value="F:nucleic acid binding"/>
    <property type="evidence" value="ECO:0007669"/>
    <property type="project" value="InterPro"/>
</dbReference>
<evidence type="ECO:0000256" key="4">
    <source>
        <dbReference type="ARBA" id="ARBA00023187"/>
    </source>
</evidence>
<evidence type="ECO:0000256" key="5">
    <source>
        <dbReference type="ARBA" id="ARBA00023242"/>
    </source>
</evidence>
<gene>
    <name evidence="10" type="ORF">PACTADRAFT_49605</name>
</gene>
<dbReference type="GO" id="GO:0005681">
    <property type="term" value="C:spliceosomal complex"/>
    <property type="evidence" value="ECO:0007669"/>
    <property type="project" value="UniProtKB-KW"/>
</dbReference>
<evidence type="ECO:0000259" key="7">
    <source>
        <dbReference type="Pfam" id="PF03178"/>
    </source>
</evidence>
<dbReference type="STRING" id="669874.A0A1E4TWT5"/>
<dbReference type="GO" id="GO:0006397">
    <property type="term" value="P:mRNA processing"/>
    <property type="evidence" value="ECO:0007669"/>
    <property type="project" value="UniProtKB-KW"/>
</dbReference>
<dbReference type="GO" id="GO:0008380">
    <property type="term" value="P:RNA splicing"/>
    <property type="evidence" value="ECO:0007669"/>
    <property type="project" value="UniProtKB-KW"/>
</dbReference>
<dbReference type="InterPro" id="IPR015943">
    <property type="entry name" value="WD40/YVTN_repeat-like_dom_sf"/>
</dbReference>
<keyword evidence="3" id="KW-0747">Spliceosome</keyword>
<keyword evidence="5" id="KW-0539">Nucleus</keyword>
<dbReference type="EMBL" id="KV454013">
    <property type="protein sequence ID" value="ODV96220.1"/>
    <property type="molecule type" value="Genomic_DNA"/>
</dbReference>
<feature type="domain" description="RSE1/DDB1/CPSF1 C-terminal" evidence="7">
    <location>
        <begin position="888"/>
        <end position="1220"/>
    </location>
</feature>
<dbReference type="Proteomes" id="UP000094236">
    <property type="component" value="Unassembled WGS sequence"/>
</dbReference>
<accession>A0A1E4TWT5</accession>
<keyword evidence="11" id="KW-1185">Reference proteome</keyword>
<dbReference type="InterPro" id="IPR004871">
    <property type="entry name" value="RSE1/DDB1/CPSF1_C"/>
</dbReference>
<reference evidence="11" key="1">
    <citation type="submission" date="2016-05" db="EMBL/GenBank/DDBJ databases">
        <title>Comparative genomics of biotechnologically important yeasts.</title>
        <authorList>
            <consortium name="DOE Joint Genome Institute"/>
            <person name="Riley R."/>
            <person name="Haridas S."/>
            <person name="Wolfe K.H."/>
            <person name="Lopes M.R."/>
            <person name="Hittinger C.T."/>
            <person name="Goker M."/>
            <person name="Salamov A."/>
            <person name="Wisecaver J."/>
            <person name="Long T.M."/>
            <person name="Aerts A.L."/>
            <person name="Barry K."/>
            <person name="Choi C."/>
            <person name="Clum A."/>
            <person name="Coughlan A.Y."/>
            <person name="Deshpande S."/>
            <person name="Douglass A.P."/>
            <person name="Hanson S.J."/>
            <person name="Klenk H.-P."/>
            <person name="Labutti K."/>
            <person name="Lapidus A."/>
            <person name="Lindquist E."/>
            <person name="Lipzen A."/>
            <person name="Meier-Kolthoff J.P."/>
            <person name="Ohm R.A."/>
            <person name="Otillar R.P."/>
            <person name="Pangilinan J."/>
            <person name="Peng Y."/>
            <person name="Rokas A."/>
            <person name="Rosa C.A."/>
            <person name="Scheuner C."/>
            <person name="Sibirny A.A."/>
            <person name="Slot J.C."/>
            <person name="Stielow J.B."/>
            <person name="Sun H."/>
            <person name="Kurtzman C.P."/>
            <person name="Blackwell M."/>
            <person name="Grigoriev I.V."/>
            <person name="Jeffries T.W."/>
        </authorList>
    </citation>
    <scope>NUCLEOTIDE SEQUENCE [LARGE SCALE GENOMIC DNA]</scope>
    <source>
        <strain evidence="11">NRRL Y-2460</strain>
    </source>
</reference>
<evidence type="ECO:0000256" key="6">
    <source>
        <dbReference type="ARBA" id="ARBA00038266"/>
    </source>
</evidence>
<dbReference type="Pfam" id="PF23726">
    <property type="entry name" value="Beta-prop_RSE1_2nd"/>
    <property type="match status" value="1"/>
</dbReference>
<proteinExistence type="inferred from homology"/>
<evidence type="ECO:0008006" key="12">
    <source>
        <dbReference type="Google" id="ProtNLM"/>
    </source>
</evidence>
<evidence type="ECO:0000313" key="10">
    <source>
        <dbReference type="EMBL" id="ODV96220.1"/>
    </source>
</evidence>
<dbReference type="AlphaFoldDB" id="A0A1E4TWT5"/>
<feature type="domain" description="RSE1/DDB1/CPSF1 second beta-propeller" evidence="9">
    <location>
        <begin position="466"/>
        <end position="803"/>
    </location>
</feature>
<feature type="domain" description="RSE1/DDB1/CPSF1 first beta-propeller" evidence="8">
    <location>
        <begin position="40"/>
        <end position="378"/>
    </location>
</feature>
<evidence type="ECO:0000256" key="1">
    <source>
        <dbReference type="ARBA" id="ARBA00004123"/>
    </source>
</evidence>
<keyword evidence="4" id="KW-0508">mRNA splicing</keyword>
<evidence type="ECO:0000259" key="8">
    <source>
        <dbReference type="Pfam" id="PF10433"/>
    </source>
</evidence>
<protein>
    <recommendedName>
        <fullName evidence="12">DNA damage-binding protein 1</fullName>
    </recommendedName>
</protein>